<reference evidence="2 3" key="1">
    <citation type="submission" date="2019-07" db="EMBL/GenBank/DDBJ databases">
        <title>Draft genome sequence of Haloferax volcanii SS0101, isolated from salt farm in Samut Sakhon, Thailand.</title>
        <authorList>
            <person name="Wanthongcharoen S."/>
            <person name="Yamprayoonswat W."/>
            <person name="Ruangsuj P."/>
            <person name="Thongpramul N."/>
            <person name="Jumpathong W."/>
            <person name="Sittihan S."/>
            <person name="Kanjanavas P."/>
            <person name="Yasawong M."/>
        </authorList>
    </citation>
    <scope>NUCLEOTIDE SEQUENCE [LARGE SCALE GENOMIC DNA]</scope>
    <source>
        <strain evidence="2 3">SS0101</strain>
    </source>
</reference>
<dbReference type="Proteomes" id="UP000320212">
    <property type="component" value="Unassembled WGS sequence"/>
</dbReference>
<dbReference type="RefSeq" id="WP_144858500.1">
    <property type="nucleotide sequence ID" value="NZ_CP048738.1"/>
</dbReference>
<gene>
    <name evidence="2" type="ORF">FQA18_04345</name>
    <name evidence="1" type="ORF">G3A49_16150</name>
</gene>
<dbReference type="GeneID" id="44084973"/>
<evidence type="ECO:0000313" key="4">
    <source>
        <dbReference type="Proteomes" id="UP000465667"/>
    </source>
</evidence>
<evidence type="ECO:0000313" key="3">
    <source>
        <dbReference type="Proteomes" id="UP000320212"/>
    </source>
</evidence>
<dbReference type="EMBL" id="VMTR01000016">
    <property type="protein sequence ID" value="TVT95829.1"/>
    <property type="molecule type" value="Genomic_DNA"/>
</dbReference>
<evidence type="ECO:0000313" key="2">
    <source>
        <dbReference type="EMBL" id="TVT95829.1"/>
    </source>
</evidence>
<name>A0A558GDK8_HALVO</name>
<proteinExistence type="predicted"/>
<accession>A0A558GDK8</accession>
<dbReference type="AlphaFoldDB" id="A0A558GDK8"/>
<sequence>MREFEIWGCPDRLRSAGNESPEHLWAKFALDRRKREKRDPWFPGEYRFERTVADRVPDCMILGEGVNRWIEFVAGSEQPYREKTREALRLGFVMYWVFHKDHDDQRRAARQALDPELAEPFELGVYDPWGDVLELGTPITYKNYEFPVESMAEFRPKLILGYRAGAARIGRLDDGLDLGMFEIAGCQRRLITNGYGSHFRAIAPNQKVEEAPWGWPTRDGLKRLVEAGRVRRLGPVGSDD</sequence>
<evidence type="ECO:0000313" key="1">
    <source>
        <dbReference type="EMBL" id="QIB79552.1"/>
    </source>
</evidence>
<dbReference type="KEGG" id="hale:G3A49_16150"/>
<protein>
    <submittedName>
        <fullName evidence="2">Uncharacterized protein</fullName>
    </submittedName>
</protein>
<dbReference type="Proteomes" id="UP000465667">
    <property type="component" value="Chromosome"/>
</dbReference>
<dbReference type="EMBL" id="CP048738">
    <property type="protein sequence ID" value="QIB79552.1"/>
    <property type="molecule type" value="Genomic_DNA"/>
</dbReference>
<organism evidence="2 3">
    <name type="scientific">Haloferax volcanii</name>
    <name type="common">Halobacterium volcanii</name>
    <dbReference type="NCBI Taxonomy" id="2246"/>
    <lineage>
        <taxon>Archaea</taxon>
        <taxon>Methanobacteriati</taxon>
        <taxon>Methanobacteriota</taxon>
        <taxon>Stenosarchaea group</taxon>
        <taxon>Halobacteria</taxon>
        <taxon>Halobacteriales</taxon>
        <taxon>Haloferacaceae</taxon>
        <taxon>Haloferax</taxon>
    </lineage>
</organism>
<accession>A0A6C0UVM2</accession>
<reference evidence="1 4" key="2">
    <citation type="submission" date="2020-02" db="EMBL/GenBank/DDBJ databases">
        <title>Whole genome sequence of Haloferax alexandrinus pws1.</title>
        <authorList>
            <person name="Verma D.K."/>
            <person name="Gopal K."/>
            <person name="Prasad E.S."/>
        </authorList>
    </citation>
    <scope>NUCLEOTIDE SEQUENCE [LARGE SCALE GENOMIC DNA]</scope>
    <source>
        <strain evidence="4">wsp1</strain>
        <strain evidence="1">Wsp1</strain>
    </source>
</reference>